<feature type="transmembrane region" description="Helical" evidence="13">
    <location>
        <begin position="44"/>
        <end position="65"/>
    </location>
</feature>
<dbReference type="RefSeq" id="WP_109763754.1">
    <property type="nucleotide sequence ID" value="NZ_QGGU01000007.1"/>
</dbReference>
<feature type="transmembrane region" description="Helical" evidence="13">
    <location>
        <begin position="20"/>
        <end position="38"/>
    </location>
</feature>
<accession>A0A316FPC9</accession>
<evidence type="ECO:0000256" key="13">
    <source>
        <dbReference type="SAM" id="Phobius"/>
    </source>
</evidence>
<comment type="function">
    <text evidence="1 12">Required for the export of heme to the periplasm for the biogenesis of c-type cytochromes.</text>
</comment>
<proteinExistence type="inferred from homology"/>
<dbReference type="InterPro" id="IPR026031">
    <property type="entry name" value="Cyt_c_CcmB_bac"/>
</dbReference>
<evidence type="ECO:0000256" key="9">
    <source>
        <dbReference type="ARBA" id="ARBA00022748"/>
    </source>
</evidence>
<dbReference type="AlphaFoldDB" id="A0A316FPC9"/>
<keyword evidence="15" id="KW-1185">Reference proteome</keyword>
<dbReference type="Proteomes" id="UP000245790">
    <property type="component" value="Unassembled WGS sequence"/>
</dbReference>
<feature type="transmembrane region" description="Helical" evidence="13">
    <location>
        <begin position="132"/>
        <end position="153"/>
    </location>
</feature>
<sequence>MIKALLVREAKLINRKKSELMNPLFFFLLVTSLFPFGVSPEPELLAQIAPGVIWVCALLAVMLSLDVLYREDFDDGSLVQMIVSGASPVSIVMAKAITNWLFTALPLIVMSPLIGILLNLDNDAIPAMMLSLLLGTPTMCFIAAIGMSLTVGLRRGGVLLSLIVLPLYIPILIFGAMAVNAAAMGHDYTGQLLYLASGLVLTVSLAPWAAGAALKISISE</sequence>
<gene>
    <name evidence="14" type="ORF">C8D97_107137</name>
</gene>
<dbReference type="GO" id="GO:0017004">
    <property type="term" value="P:cytochrome complex assembly"/>
    <property type="evidence" value="ECO:0007669"/>
    <property type="project" value="UniProtKB-KW"/>
</dbReference>
<dbReference type="NCBIfam" id="TIGR01190">
    <property type="entry name" value="ccmB"/>
    <property type="match status" value="1"/>
</dbReference>
<evidence type="ECO:0000256" key="12">
    <source>
        <dbReference type="PIRNR" id="PIRNR002764"/>
    </source>
</evidence>
<dbReference type="PIRSF" id="PIRSF002764">
    <property type="entry name" value="CcmB"/>
    <property type="match status" value="1"/>
</dbReference>
<reference evidence="14 15" key="1">
    <citation type="submission" date="2018-05" db="EMBL/GenBank/DDBJ databases">
        <title>Genomic Encyclopedia of Type Strains, Phase IV (KMG-IV): sequencing the most valuable type-strain genomes for metagenomic binning, comparative biology and taxonomic classification.</title>
        <authorList>
            <person name="Goeker M."/>
        </authorList>
    </citation>
    <scope>NUCLEOTIDE SEQUENCE [LARGE SCALE GENOMIC DNA]</scope>
    <source>
        <strain evidence="14 15">DSM 25350</strain>
    </source>
</reference>
<keyword evidence="9 12" id="KW-0201">Cytochrome c-type biogenesis</keyword>
<feature type="transmembrane region" description="Helical" evidence="13">
    <location>
        <begin position="100"/>
        <end position="120"/>
    </location>
</feature>
<name>A0A316FPC9_9GAMM</name>
<dbReference type="PANTHER" id="PTHR30070">
    <property type="entry name" value="HEME EXPORTER PROTEIN B"/>
    <property type="match status" value="1"/>
</dbReference>
<dbReference type="Pfam" id="PF03379">
    <property type="entry name" value="CcmB"/>
    <property type="match status" value="1"/>
</dbReference>
<comment type="caution">
    <text evidence="14">The sequence shown here is derived from an EMBL/GenBank/DDBJ whole genome shotgun (WGS) entry which is preliminary data.</text>
</comment>
<protein>
    <recommendedName>
        <fullName evidence="4 12">Heme exporter protein B</fullName>
    </recommendedName>
</protein>
<evidence type="ECO:0000256" key="10">
    <source>
        <dbReference type="ARBA" id="ARBA00022989"/>
    </source>
</evidence>
<evidence type="ECO:0000256" key="11">
    <source>
        <dbReference type="ARBA" id="ARBA00023136"/>
    </source>
</evidence>
<dbReference type="EMBL" id="QGGU01000007">
    <property type="protein sequence ID" value="PWK49972.1"/>
    <property type="molecule type" value="Genomic_DNA"/>
</dbReference>
<evidence type="ECO:0000313" key="14">
    <source>
        <dbReference type="EMBL" id="PWK49972.1"/>
    </source>
</evidence>
<dbReference type="GO" id="GO:0015232">
    <property type="term" value="F:heme transmembrane transporter activity"/>
    <property type="evidence" value="ECO:0007669"/>
    <property type="project" value="InterPro"/>
</dbReference>
<dbReference type="InterPro" id="IPR003544">
    <property type="entry name" value="Cyt_c_biogenesis_CcmB"/>
</dbReference>
<evidence type="ECO:0000256" key="2">
    <source>
        <dbReference type="ARBA" id="ARBA00004429"/>
    </source>
</evidence>
<keyword evidence="6 12" id="KW-1003">Cell membrane</keyword>
<evidence type="ECO:0000256" key="8">
    <source>
        <dbReference type="ARBA" id="ARBA00022692"/>
    </source>
</evidence>
<dbReference type="GO" id="GO:0005886">
    <property type="term" value="C:plasma membrane"/>
    <property type="evidence" value="ECO:0007669"/>
    <property type="project" value="UniProtKB-SubCell"/>
</dbReference>
<keyword evidence="5 12" id="KW-0813">Transport</keyword>
<keyword evidence="7 12" id="KW-0997">Cell inner membrane</keyword>
<dbReference type="OrthoDB" id="9799895at2"/>
<evidence type="ECO:0000256" key="3">
    <source>
        <dbReference type="ARBA" id="ARBA00010544"/>
    </source>
</evidence>
<feature type="transmembrane region" description="Helical" evidence="13">
    <location>
        <begin position="192"/>
        <end position="214"/>
    </location>
</feature>
<evidence type="ECO:0000313" key="15">
    <source>
        <dbReference type="Proteomes" id="UP000245790"/>
    </source>
</evidence>
<feature type="transmembrane region" description="Helical" evidence="13">
    <location>
        <begin position="159"/>
        <end position="180"/>
    </location>
</feature>
<dbReference type="PRINTS" id="PR01414">
    <property type="entry name" value="CCMBBIOGNSIS"/>
</dbReference>
<organism evidence="14 15">
    <name type="scientific">Pleionea mediterranea</name>
    <dbReference type="NCBI Taxonomy" id="523701"/>
    <lineage>
        <taxon>Bacteria</taxon>
        <taxon>Pseudomonadati</taxon>
        <taxon>Pseudomonadota</taxon>
        <taxon>Gammaproteobacteria</taxon>
        <taxon>Oceanospirillales</taxon>
        <taxon>Pleioneaceae</taxon>
        <taxon>Pleionea</taxon>
    </lineage>
</organism>
<keyword evidence="8 13" id="KW-0812">Transmembrane</keyword>
<comment type="subcellular location">
    <subcellularLocation>
        <location evidence="2">Cell inner membrane</location>
        <topology evidence="2">Multi-pass membrane protein</topology>
    </subcellularLocation>
</comment>
<evidence type="ECO:0000256" key="6">
    <source>
        <dbReference type="ARBA" id="ARBA00022475"/>
    </source>
</evidence>
<dbReference type="PANTHER" id="PTHR30070:SF1">
    <property type="entry name" value="CYTOCHROME C BIOGENESIS B-RELATED"/>
    <property type="match status" value="1"/>
</dbReference>
<evidence type="ECO:0000256" key="5">
    <source>
        <dbReference type="ARBA" id="ARBA00022448"/>
    </source>
</evidence>
<comment type="similarity">
    <text evidence="3 12">Belongs to the CcmB/CycW/HelB family.</text>
</comment>
<evidence type="ECO:0000256" key="1">
    <source>
        <dbReference type="ARBA" id="ARBA00002442"/>
    </source>
</evidence>
<evidence type="ECO:0000256" key="4">
    <source>
        <dbReference type="ARBA" id="ARBA00016452"/>
    </source>
</evidence>
<dbReference type="GO" id="GO:1903607">
    <property type="term" value="P:cytochrome c biosynthetic process"/>
    <property type="evidence" value="ECO:0007669"/>
    <property type="project" value="TreeGrafter"/>
</dbReference>
<evidence type="ECO:0000256" key="7">
    <source>
        <dbReference type="ARBA" id="ARBA00022519"/>
    </source>
</evidence>
<keyword evidence="10 13" id="KW-1133">Transmembrane helix</keyword>
<keyword evidence="11 12" id="KW-0472">Membrane</keyword>